<dbReference type="AlphaFoldDB" id="A0A5E4U0A1"/>
<dbReference type="RefSeq" id="WP_150575419.1">
    <property type="nucleotide sequence ID" value="NZ_CABPSN010000002.1"/>
</dbReference>
<evidence type="ECO:0000313" key="1">
    <source>
        <dbReference type="EMBL" id="VVD93576.1"/>
    </source>
</evidence>
<gene>
    <name evidence="1" type="ORF">PAQ31011_01764</name>
</gene>
<protein>
    <recommendedName>
        <fullName evidence="3">DUF2817 domain-containing protein</fullName>
    </recommendedName>
</protein>
<organism evidence="1 2">
    <name type="scientific">Pandoraea aquatica</name>
    <dbReference type="NCBI Taxonomy" id="2508290"/>
    <lineage>
        <taxon>Bacteria</taxon>
        <taxon>Pseudomonadati</taxon>
        <taxon>Pseudomonadota</taxon>
        <taxon>Betaproteobacteria</taxon>
        <taxon>Burkholderiales</taxon>
        <taxon>Burkholderiaceae</taxon>
        <taxon>Pandoraea</taxon>
    </lineage>
</organism>
<dbReference type="CDD" id="cd06233">
    <property type="entry name" value="M14-like"/>
    <property type="match status" value="1"/>
</dbReference>
<evidence type="ECO:0000313" key="2">
    <source>
        <dbReference type="Proteomes" id="UP000366819"/>
    </source>
</evidence>
<evidence type="ECO:0008006" key="3">
    <source>
        <dbReference type="Google" id="ProtNLM"/>
    </source>
</evidence>
<dbReference type="EMBL" id="CABPSN010000002">
    <property type="protein sequence ID" value="VVD93576.1"/>
    <property type="molecule type" value="Genomic_DNA"/>
</dbReference>
<dbReference type="Gene3D" id="3.40.630.10">
    <property type="entry name" value="Zn peptidases"/>
    <property type="match status" value="1"/>
</dbReference>
<dbReference type="Pfam" id="PF10994">
    <property type="entry name" value="DUF2817"/>
    <property type="match status" value="1"/>
</dbReference>
<dbReference type="InterPro" id="IPR021259">
    <property type="entry name" value="DUF2817"/>
</dbReference>
<name>A0A5E4U0A1_9BURK</name>
<dbReference type="Proteomes" id="UP000366819">
    <property type="component" value="Unassembled WGS sequence"/>
</dbReference>
<keyword evidence="2" id="KW-1185">Reference proteome</keyword>
<accession>A0A5E4U0A1</accession>
<reference evidence="1 2" key="1">
    <citation type="submission" date="2019-08" db="EMBL/GenBank/DDBJ databases">
        <authorList>
            <person name="Peeters C."/>
        </authorList>
    </citation>
    <scope>NUCLEOTIDE SEQUENCE [LARGE SCALE GENOMIC DNA]</scope>
    <source>
        <strain evidence="1 2">LMG 31011</strain>
    </source>
</reference>
<proteinExistence type="predicted"/>
<dbReference type="SUPFAM" id="SSF53187">
    <property type="entry name" value="Zn-dependent exopeptidases"/>
    <property type="match status" value="1"/>
</dbReference>
<sequence>MTTSQDTERYFSSTYAEARERFLNAARRHTDQIDSYPVDATGAQGEALSTDVAMIAPPNARRLLILTSATHGAEGHCGSGCQVALLDDAPMLARAAESGVALLLIHAVNPYGFSWGSRTNEDNIDLNRNAQAFGAQPLPVNADYADVHDWLVPSEWPPTPQNERAIAEYIERHGVQRFRSAVSSGQYTHAGGLFYGGQAQSRSLRTVSHVLRTQAASFADISWIDYHTGLGPQGHGEKIFAGRRNEQEVDRARQWWGADIAVPFAGTSASVDVTGQLASTIYTCCPESRPTLMAMEYGTQPFEAVVGALRGEAWLRAHPDAPTDVATALRRRVRDAFYCDHDVWKGMVLGQSRVAVLQALCGLSAT</sequence>
<dbReference type="OrthoDB" id="4014363at2"/>